<dbReference type="EMBL" id="JAUHGG010000003">
    <property type="protein sequence ID" value="MDS1821384.1"/>
    <property type="molecule type" value="Genomic_DNA"/>
</dbReference>
<sequence length="392" mass="44070">MISKITLKVLSSALTSLNVKFSLTSLYSLAEAVEKNDHSLVKQLLIDFGTEKVRFDDSLFFRMYDSYRPDGTHEGDWVSPRNLCSYLTTSSELKEQICLSDGVTMARLSHYVFYRGEYLPDSLQNSLAKFVYVYGCKIYFVGFIGLRSSDKGKLNFALAKDIFMLSVQDGSALSIGTIGRLVERLSEANPNPQNGILSKDDYNAVLKFPYFFEMLMMCTQLGCIKPFLSLLLGNGYSANRILPIIKNGLSYTPEVLEISALLEYAGLKEVSPIHTKHLTRCFNLSSCVLTTIGTAKTLLKDEILKLELRHPESGSYALARLILNLIDMHLHRGVSKGEISEEIKSIIKLPFVSEMFFESVLLAHFNSTVSNEALNFVLEQIPEKIKGKNYHE</sequence>
<dbReference type="RefSeq" id="WP_311020268.1">
    <property type="nucleotide sequence ID" value="NZ_JAUHGG010000003.1"/>
</dbReference>
<protein>
    <submittedName>
        <fullName evidence="1">Uncharacterized protein</fullName>
    </submittedName>
</protein>
<evidence type="ECO:0000313" key="2">
    <source>
        <dbReference type="Proteomes" id="UP001253193"/>
    </source>
</evidence>
<comment type="caution">
    <text evidence="1">The sequence shown here is derived from an EMBL/GenBank/DDBJ whole genome shotgun (WGS) entry which is preliminary data.</text>
</comment>
<name>A0AAW8Q1B0_VIBPH</name>
<gene>
    <name evidence="1" type="ORF">QX249_12000</name>
</gene>
<organism evidence="1 2">
    <name type="scientific">Vibrio parahaemolyticus</name>
    <dbReference type="NCBI Taxonomy" id="670"/>
    <lineage>
        <taxon>Bacteria</taxon>
        <taxon>Pseudomonadati</taxon>
        <taxon>Pseudomonadota</taxon>
        <taxon>Gammaproteobacteria</taxon>
        <taxon>Vibrionales</taxon>
        <taxon>Vibrionaceae</taxon>
        <taxon>Vibrio</taxon>
    </lineage>
</organism>
<dbReference type="Proteomes" id="UP001253193">
    <property type="component" value="Unassembled WGS sequence"/>
</dbReference>
<evidence type="ECO:0000313" key="1">
    <source>
        <dbReference type="EMBL" id="MDS1821384.1"/>
    </source>
</evidence>
<accession>A0AAW8Q1B0</accession>
<dbReference type="AlphaFoldDB" id="A0AAW8Q1B0"/>
<proteinExistence type="predicted"/>
<reference evidence="1" key="1">
    <citation type="submission" date="2023-06" db="EMBL/GenBank/DDBJ databases">
        <title>Genomic Diversity of Vibrio spp. and Metagenomic Analysis of Pathogens in Florida Gulf Coastal Waters Following Hurricane Ian.</title>
        <authorList>
            <person name="Brumfield K.D."/>
        </authorList>
    </citation>
    <scope>NUCLEOTIDE SEQUENCE</scope>
    <source>
        <strain evidence="1">WBS2B-138</strain>
    </source>
</reference>